<proteinExistence type="predicted"/>
<feature type="compositionally biased region" description="Polar residues" evidence="1">
    <location>
        <begin position="1"/>
        <end position="15"/>
    </location>
</feature>
<reference evidence="2 3" key="1">
    <citation type="submission" date="2024-01" db="EMBL/GenBank/DDBJ databases">
        <title>The complete chloroplast genome sequence of Lithospermum erythrorhizon: insights into the phylogenetic relationship among Boraginaceae species and the maternal lineages of purple gromwells.</title>
        <authorList>
            <person name="Okada T."/>
            <person name="Watanabe K."/>
        </authorList>
    </citation>
    <scope>NUCLEOTIDE SEQUENCE [LARGE SCALE GENOMIC DNA]</scope>
</reference>
<evidence type="ECO:0000313" key="3">
    <source>
        <dbReference type="Proteomes" id="UP001454036"/>
    </source>
</evidence>
<gene>
    <name evidence="2" type="ORF">LIER_31951</name>
</gene>
<name>A0AAV3RSL5_LITER</name>
<evidence type="ECO:0000256" key="1">
    <source>
        <dbReference type="SAM" id="MobiDB-lite"/>
    </source>
</evidence>
<organism evidence="2 3">
    <name type="scientific">Lithospermum erythrorhizon</name>
    <name type="common">Purple gromwell</name>
    <name type="synonym">Lithospermum officinale var. erythrorhizon</name>
    <dbReference type="NCBI Taxonomy" id="34254"/>
    <lineage>
        <taxon>Eukaryota</taxon>
        <taxon>Viridiplantae</taxon>
        <taxon>Streptophyta</taxon>
        <taxon>Embryophyta</taxon>
        <taxon>Tracheophyta</taxon>
        <taxon>Spermatophyta</taxon>
        <taxon>Magnoliopsida</taxon>
        <taxon>eudicotyledons</taxon>
        <taxon>Gunneridae</taxon>
        <taxon>Pentapetalae</taxon>
        <taxon>asterids</taxon>
        <taxon>lamiids</taxon>
        <taxon>Boraginales</taxon>
        <taxon>Boraginaceae</taxon>
        <taxon>Boraginoideae</taxon>
        <taxon>Lithospermeae</taxon>
        <taxon>Lithospermum</taxon>
    </lineage>
</organism>
<feature type="region of interest" description="Disordered" evidence="1">
    <location>
        <begin position="1"/>
        <end position="52"/>
    </location>
</feature>
<comment type="caution">
    <text evidence="2">The sequence shown here is derived from an EMBL/GenBank/DDBJ whole genome shotgun (WGS) entry which is preliminary data.</text>
</comment>
<evidence type="ECO:0000313" key="2">
    <source>
        <dbReference type="EMBL" id="GAA0184663.1"/>
    </source>
</evidence>
<dbReference type="Proteomes" id="UP001454036">
    <property type="component" value="Unassembled WGS sequence"/>
</dbReference>
<feature type="compositionally biased region" description="Polar residues" evidence="1">
    <location>
        <begin position="35"/>
        <end position="44"/>
    </location>
</feature>
<keyword evidence="3" id="KW-1185">Reference proteome</keyword>
<dbReference type="EMBL" id="BAABME010012062">
    <property type="protein sequence ID" value="GAA0184663.1"/>
    <property type="molecule type" value="Genomic_DNA"/>
</dbReference>
<protein>
    <submittedName>
        <fullName evidence="2">Uncharacterized protein</fullName>
    </submittedName>
</protein>
<accession>A0AAV3RSL5</accession>
<dbReference type="AlphaFoldDB" id="A0AAV3RSL5"/>
<sequence>MLRNVEQYQQPTLGSQLYPGRANSGFQAGPPAPSTFISSTSQLNPPLGQRIPQGIAPVQAPQGFMPVNNLGVPRSGMHPSQPASPMQLAPARTPMTLPAPPPPPHLQCRQLILLMCLVNSYLALMEISSFRCECEGSRFWLYSRIQRVFKWKCSIICGSFGI</sequence>